<reference evidence="3" key="1">
    <citation type="journal article" date="2019" name="Int. J. Syst. Evol. Microbiol.">
        <title>The Global Catalogue of Microorganisms (GCM) 10K type strain sequencing project: providing services to taxonomists for standard genome sequencing and annotation.</title>
        <authorList>
            <consortium name="The Broad Institute Genomics Platform"/>
            <consortium name="The Broad Institute Genome Sequencing Center for Infectious Disease"/>
            <person name="Wu L."/>
            <person name="Ma J."/>
        </authorList>
    </citation>
    <scope>NUCLEOTIDE SEQUENCE [LARGE SCALE GENOMIC DNA]</scope>
    <source>
        <strain evidence="3">JCM 17459</strain>
    </source>
</reference>
<dbReference type="InterPro" id="IPR032710">
    <property type="entry name" value="NTF2-like_dom_sf"/>
</dbReference>
<proteinExistence type="predicted"/>
<dbReference type="RefSeq" id="WP_345041036.1">
    <property type="nucleotide sequence ID" value="NZ_BAABBA010000010.1"/>
</dbReference>
<organism evidence="2 3">
    <name type="scientific">Georgenia daeguensis</name>
    <dbReference type="NCBI Taxonomy" id="908355"/>
    <lineage>
        <taxon>Bacteria</taxon>
        <taxon>Bacillati</taxon>
        <taxon>Actinomycetota</taxon>
        <taxon>Actinomycetes</taxon>
        <taxon>Micrococcales</taxon>
        <taxon>Bogoriellaceae</taxon>
        <taxon>Georgenia</taxon>
    </lineage>
</organism>
<dbReference type="SUPFAM" id="SSF54427">
    <property type="entry name" value="NTF2-like"/>
    <property type="match status" value="1"/>
</dbReference>
<keyword evidence="3" id="KW-1185">Reference proteome</keyword>
<accession>A0ABP8EV61</accession>
<evidence type="ECO:0000313" key="3">
    <source>
        <dbReference type="Proteomes" id="UP001499841"/>
    </source>
</evidence>
<protein>
    <submittedName>
        <fullName evidence="2">Nuclear transport factor 2 family protein</fullName>
    </submittedName>
</protein>
<dbReference type="EMBL" id="BAABBA010000010">
    <property type="protein sequence ID" value="GAA4287855.1"/>
    <property type="molecule type" value="Genomic_DNA"/>
</dbReference>
<dbReference type="InterPro" id="IPR037401">
    <property type="entry name" value="SnoaL-like"/>
</dbReference>
<evidence type="ECO:0000313" key="2">
    <source>
        <dbReference type="EMBL" id="GAA4287855.1"/>
    </source>
</evidence>
<dbReference type="Pfam" id="PF13577">
    <property type="entry name" value="SnoaL_4"/>
    <property type="match status" value="1"/>
</dbReference>
<feature type="domain" description="SnoaL-like" evidence="1">
    <location>
        <begin position="3"/>
        <end position="121"/>
    </location>
</feature>
<evidence type="ECO:0000259" key="1">
    <source>
        <dbReference type="Pfam" id="PF13577"/>
    </source>
</evidence>
<name>A0ABP8EV61_9MICO</name>
<comment type="caution">
    <text evidence="2">The sequence shown here is derived from an EMBL/GenBank/DDBJ whole genome shotgun (WGS) entry which is preliminary data.</text>
</comment>
<dbReference type="Gene3D" id="3.10.450.50">
    <property type="match status" value="1"/>
</dbReference>
<dbReference type="Proteomes" id="UP001499841">
    <property type="component" value="Unassembled WGS sequence"/>
</dbReference>
<sequence>MNDAHMVRQAVEQWAVWRDAGYWDRFATLWHDEGTMSATWFVGGYRDFIEASRRGFDSGVRILHFLGGSAVDVTGDRAVSETKMTITQRAEVHGVLVDVICTGRFYDFFIRDAGEWLLRRRQPIYEMDRMVPVVPGAVPELDMGRWESLPFGYRNLGYIQEQLGMKVRTGLPELTGAATEQLYRDGAAWLEGQSVAGEGAVRADVIGTTG</sequence>
<gene>
    <name evidence="2" type="ORF">GCM10022262_22150</name>
</gene>